<comment type="caution">
    <text evidence="3">The sequence shown here is derived from an EMBL/GenBank/DDBJ whole genome shotgun (WGS) entry which is preliminary data.</text>
</comment>
<proteinExistence type="predicted"/>
<keyword evidence="2" id="KW-0812">Transmembrane</keyword>
<evidence type="ECO:0000256" key="2">
    <source>
        <dbReference type="SAM" id="Phobius"/>
    </source>
</evidence>
<feature type="compositionally biased region" description="Polar residues" evidence="1">
    <location>
        <begin position="21"/>
        <end position="33"/>
    </location>
</feature>
<keyword evidence="2" id="KW-1133">Transmembrane helix</keyword>
<dbReference type="AlphaFoldDB" id="A0A545VGZ8"/>
<accession>A0A545VGZ8</accession>
<protein>
    <submittedName>
        <fullName evidence="3">Uncharacterized protein</fullName>
    </submittedName>
</protein>
<feature type="transmembrane region" description="Helical" evidence="2">
    <location>
        <begin position="334"/>
        <end position="356"/>
    </location>
</feature>
<dbReference type="EMBL" id="SPUK01000001">
    <property type="protein sequence ID" value="TQW00995.1"/>
    <property type="molecule type" value="Genomic_DNA"/>
</dbReference>
<keyword evidence="2" id="KW-0472">Membrane</keyword>
<dbReference type="Proteomes" id="UP000315783">
    <property type="component" value="Unassembled WGS sequence"/>
</dbReference>
<sequence>MAHPNSHLNEHSYYQMDPQVTGDQLSSHPSHNLHNAAYPESDYQPGMARTPPLSGASPSQANAMGQDSKPYPPPEPGHAISSDSIHDAAYPDSNYRPGGGYSPIFGPSSELASHNTYSAEYRDSHHGPPAEYSRPSGKSAVPASNVIDNAAYPESNYRPGTSYSATESPGTSHRCPLPCPKHLETAAAAVQSPWTRDGPSSSALTPPGGILPQPTGSELPPPPYQLGRSGSGNGSGATAPPRPSQTEPASTSYVRGNDTCAGYQPSTSSSSPSTRLPRQQDAIPMTTFPVYQNAIGHVANRSNASSALERGYKEYDRDQAKLDDKNRRRNRRKWLIGTLATTVVVAAIIGVIVAVIKFKVFGDDDDD</sequence>
<feature type="compositionally biased region" description="Polar residues" evidence="1">
    <location>
        <begin position="56"/>
        <end position="65"/>
    </location>
</feature>
<evidence type="ECO:0000256" key="1">
    <source>
        <dbReference type="SAM" id="MobiDB-lite"/>
    </source>
</evidence>
<feature type="compositionally biased region" description="Low complexity" evidence="1">
    <location>
        <begin position="265"/>
        <end position="274"/>
    </location>
</feature>
<keyword evidence="4" id="KW-1185">Reference proteome</keyword>
<feature type="compositionally biased region" description="Polar residues" evidence="1">
    <location>
        <begin position="192"/>
        <end position="204"/>
    </location>
</feature>
<dbReference type="OrthoDB" id="4870338at2759"/>
<feature type="compositionally biased region" description="Polar residues" evidence="1">
    <location>
        <begin position="244"/>
        <end position="254"/>
    </location>
</feature>
<evidence type="ECO:0000313" key="4">
    <source>
        <dbReference type="Proteomes" id="UP000315783"/>
    </source>
</evidence>
<feature type="compositionally biased region" description="Polar residues" evidence="1">
    <location>
        <begin position="158"/>
        <end position="171"/>
    </location>
</feature>
<feature type="region of interest" description="Disordered" evidence="1">
    <location>
        <begin position="1"/>
        <end position="277"/>
    </location>
</feature>
<evidence type="ECO:0000313" key="3">
    <source>
        <dbReference type="EMBL" id="TQW00995.1"/>
    </source>
</evidence>
<reference evidence="3 4" key="1">
    <citation type="journal article" date="2019" name="Appl. Microbiol. Biotechnol.">
        <title>Genome sequence of Isaria javanica and comparative genome analysis insights into family S53 peptidase evolution in fungal entomopathogens.</title>
        <authorList>
            <person name="Lin R."/>
            <person name="Zhang X."/>
            <person name="Xin B."/>
            <person name="Zou M."/>
            <person name="Gao Y."/>
            <person name="Qin F."/>
            <person name="Hu Q."/>
            <person name="Xie B."/>
            <person name="Cheng X."/>
        </authorList>
    </citation>
    <scope>NUCLEOTIDE SEQUENCE [LARGE SCALE GENOMIC DNA]</scope>
    <source>
        <strain evidence="3 4">IJ1G</strain>
    </source>
</reference>
<organism evidence="3 4">
    <name type="scientific">Cordyceps javanica</name>
    <dbReference type="NCBI Taxonomy" id="43265"/>
    <lineage>
        <taxon>Eukaryota</taxon>
        <taxon>Fungi</taxon>
        <taxon>Dikarya</taxon>
        <taxon>Ascomycota</taxon>
        <taxon>Pezizomycotina</taxon>
        <taxon>Sordariomycetes</taxon>
        <taxon>Hypocreomycetidae</taxon>
        <taxon>Hypocreales</taxon>
        <taxon>Cordycipitaceae</taxon>
        <taxon>Cordyceps</taxon>
    </lineage>
</organism>
<gene>
    <name evidence="3" type="ORF">IF1G_00926</name>
</gene>
<name>A0A545VGZ8_9HYPO</name>